<gene>
    <name evidence="1" type="ORF">CALCODRAFT_492078</name>
</gene>
<name>A0A165INU2_9BASI</name>
<reference evidence="1 2" key="1">
    <citation type="journal article" date="2016" name="Mol. Biol. Evol.">
        <title>Comparative Genomics of Early-Diverging Mushroom-Forming Fungi Provides Insights into the Origins of Lignocellulose Decay Capabilities.</title>
        <authorList>
            <person name="Nagy L.G."/>
            <person name="Riley R."/>
            <person name="Tritt A."/>
            <person name="Adam C."/>
            <person name="Daum C."/>
            <person name="Floudas D."/>
            <person name="Sun H."/>
            <person name="Yadav J.S."/>
            <person name="Pangilinan J."/>
            <person name="Larsson K.H."/>
            <person name="Matsuura K."/>
            <person name="Barry K."/>
            <person name="Labutti K."/>
            <person name="Kuo R."/>
            <person name="Ohm R.A."/>
            <person name="Bhattacharya S.S."/>
            <person name="Shirouzu T."/>
            <person name="Yoshinaga Y."/>
            <person name="Martin F.M."/>
            <person name="Grigoriev I.V."/>
            <person name="Hibbett D.S."/>
        </authorList>
    </citation>
    <scope>NUCLEOTIDE SEQUENCE [LARGE SCALE GENOMIC DNA]</scope>
    <source>
        <strain evidence="1 2">HHB12733</strain>
    </source>
</reference>
<dbReference type="Gene3D" id="3.80.10.10">
    <property type="entry name" value="Ribonuclease Inhibitor"/>
    <property type="match status" value="1"/>
</dbReference>
<keyword evidence="2" id="KW-1185">Reference proteome</keyword>
<dbReference type="AlphaFoldDB" id="A0A165INU2"/>
<dbReference type="EMBL" id="KV423928">
    <property type="protein sequence ID" value="KZT60809.1"/>
    <property type="molecule type" value="Genomic_DNA"/>
</dbReference>
<dbReference type="Proteomes" id="UP000076842">
    <property type="component" value="Unassembled WGS sequence"/>
</dbReference>
<dbReference type="InParanoid" id="A0A165INU2"/>
<protein>
    <recommendedName>
        <fullName evidence="3">F-box domain-containing protein</fullName>
    </recommendedName>
</protein>
<evidence type="ECO:0000313" key="1">
    <source>
        <dbReference type="EMBL" id="KZT60809.1"/>
    </source>
</evidence>
<proteinExistence type="predicted"/>
<organism evidence="1 2">
    <name type="scientific">Calocera cornea HHB12733</name>
    <dbReference type="NCBI Taxonomy" id="1353952"/>
    <lineage>
        <taxon>Eukaryota</taxon>
        <taxon>Fungi</taxon>
        <taxon>Dikarya</taxon>
        <taxon>Basidiomycota</taxon>
        <taxon>Agaricomycotina</taxon>
        <taxon>Dacrymycetes</taxon>
        <taxon>Dacrymycetales</taxon>
        <taxon>Dacrymycetaceae</taxon>
        <taxon>Calocera</taxon>
    </lineage>
</organism>
<sequence>MATLLSCHQLEELRLRYYLAAGPFRISDSDFESMAEAWPNLEKLSICWRPKQPTGPDDPIQIGGLHDETAISLTGARGLFTTCVHLTSLHVTSLHMSALVSTDPALTSITRDIFYFNATAIYRVTFRRRTLSQRLAS</sequence>
<accession>A0A165INU2</accession>
<dbReference type="InterPro" id="IPR032675">
    <property type="entry name" value="LRR_dom_sf"/>
</dbReference>
<evidence type="ECO:0008006" key="3">
    <source>
        <dbReference type="Google" id="ProtNLM"/>
    </source>
</evidence>
<evidence type="ECO:0000313" key="2">
    <source>
        <dbReference type="Proteomes" id="UP000076842"/>
    </source>
</evidence>